<dbReference type="PRINTS" id="PR00598">
    <property type="entry name" value="HTHMARR"/>
</dbReference>
<dbReference type="PANTHER" id="PTHR33164">
    <property type="entry name" value="TRANSCRIPTIONAL REGULATOR, MARR FAMILY"/>
    <property type="match status" value="1"/>
</dbReference>
<dbReference type="InterPro" id="IPR000835">
    <property type="entry name" value="HTH_MarR-typ"/>
</dbReference>
<dbReference type="EMBL" id="PYGA01000002">
    <property type="protein sequence ID" value="PSL00060.1"/>
    <property type="molecule type" value="Genomic_DNA"/>
</dbReference>
<dbReference type="InterPro" id="IPR036388">
    <property type="entry name" value="WH-like_DNA-bd_sf"/>
</dbReference>
<evidence type="ECO:0000259" key="1">
    <source>
        <dbReference type="PROSITE" id="PS50995"/>
    </source>
</evidence>
<dbReference type="PANTHER" id="PTHR33164:SF89">
    <property type="entry name" value="MARR FAMILY REGULATORY PROTEIN"/>
    <property type="match status" value="1"/>
</dbReference>
<gene>
    <name evidence="2" type="ORF">CLV63_102186</name>
</gene>
<dbReference type="InterPro" id="IPR039422">
    <property type="entry name" value="MarR/SlyA-like"/>
</dbReference>
<dbReference type="Gene3D" id="1.10.10.10">
    <property type="entry name" value="Winged helix-like DNA-binding domain superfamily/Winged helix DNA-binding domain"/>
    <property type="match status" value="1"/>
</dbReference>
<protein>
    <submittedName>
        <fullName evidence="2">DNA-binding MarR family transcriptional regulator</fullName>
    </submittedName>
</protein>
<comment type="caution">
    <text evidence="2">The sequence shown here is derived from an EMBL/GenBank/DDBJ whole genome shotgun (WGS) entry which is preliminary data.</text>
</comment>
<dbReference type="InterPro" id="IPR036390">
    <property type="entry name" value="WH_DNA-bd_sf"/>
</dbReference>
<dbReference type="GO" id="GO:0006950">
    <property type="term" value="P:response to stress"/>
    <property type="evidence" value="ECO:0007669"/>
    <property type="project" value="TreeGrafter"/>
</dbReference>
<dbReference type="GO" id="GO:0003700">
    <property type="term" value="F:DNA-binding transcription factor activity"/>
    <property type="evidence" value="ECO:0007669"/>
    <property type="project" value="InterPro"/>
</dbReference>
<dbReference type="Proteomes" id="UP000240542">
    <property type="component" value="Unassembled WGS sequence"/>
</dbReference>
<organism evidence="2 3">
    <name type="scientific">Murinocardiopsis flavida</name>
    <dbReference type="NCBI Taxonomy" id="645275"/>
    <lineage>
        <taxon>Bacteria</taxon>
        <taxon>Bacillati</taxon>
        <taxon>Actinomycetota</taxon>
        <taxon>Actinomycetes</taxon>
        <taxon>Streptosporangiales</taxon>
        <taxon>Nocardiopsidaceae</taxon>
        <taxon>Murinocardiopsis</taxon>
    </lineage>
</organism>
<dbReference type="SMART" id="SM00347">
    <property type="entry name" value="HTH_MARR"/>
    <property type="match status" value="1"/>
</dbReference>
<evidence type="ECO:0000313" key="3">
    <source>
        <dbReference type="Proteomes" id="UP000240542"/>
    </source>
</evidence>
<feature type="domain" description="HTH marR-type" evidence="1">
    <location>
        <begin position="23"/>
        <end position="155"/>
    </location>
</feature>
<keyword evidence="2" id="KW-0238">DNA-binding</keyword>
<accession>A0A2P8DS75</accession>
<dbReference type="Pfam" id="PF12802">
    <property type="entry name" value="MarR_2"/>
    <property type="match status" value="1"/>
</dbReference>
<keyword evidence="3" id="KW-1185">Reference proteome</keyword>
<dbReference type="PROSITE" id="PS50995">
    <property type="entry name" value="HTH_MARR_2"/>
    <property type="match status" value="1"/>
</dbReference>
<sequence>MAIMGVYHLGMTPPKHPPPRHLRERPSFLLSQLGFHSDQRFGALLAPLGVTARQFGILRLLAHTAGRSQQQLAEELGIHRNVMVGVIDDLEQRGLVERRRYPTDRRAHAIHLTDAARDLLPRVEGALDACDDELLAALDPADRTTLLTLLQRLADGAGLVPGIHPGYDAIGSEEP</sequence>
<dbReference type="GO" id="GO:0003677">
    <property type="term" value="F:DNA binding"/>
    <property type="evidence" value="ECO:0007669"/>
    <property type="project" value="UniProtKB-KW"/>
</dbReference>
<evidence type="ECO:0000313" key="2">
    <source>
        <dbReference type="EMBL" id="PSL00060.1"/>
    </source>
</evidence>
<dbReference type="SUPFAM" id="SSF46785">
    <property type="entry name" value="Winged helix' DNA-binding domain"/>
    <property type="match status" value="1"/>
</dbReference>
<dbReference type="AlphaFoldDB" id="A0A2P8DS75"/>
<reference evidence="2 3" key="1">
    <citation type="submission" date="2018-03" db="EMBL/GenBank/DDBJ databases">
        <title>Genomic Encyclopedia of Archaeal and Bacterial Type Strains, Phase II (KMG-II): from individual species to whole genera.</title>
        <authorList>
            <person name="Goeker M."/>
        </authorList>
    </citation>
    <scope>NUCLEOTIDE SEQUENCE [LARGE SCALE GENOMIC DNA]</scope>
    <source>
        <strain evidence="2 3">DSM 45312</strain>
    </source>
</reference>
<name>A0A2P8DS75_9ACTN</name>
<proteinExistence type="predicted"/>